<organism evidence="2 3">
    <name type="scientific">Novosphingobium aquiterrae</name>
    <dbReference type="NCBI Taxonomy" id="624388"/>
    <lineage>
        <taxon>Bacteria</taxon>
        <taxon>Pseudomonadati</taxon>
        <taxon>Pseudomonadota</taxon>
        <taxon>Alphaproteobacteria</taxon>
        <taxon>Sphingomonadales</taxon>
        <taxon>Sphingomonadaceae</taxon>
        <taxon>Novosphingobium</taxon>
    </lineage>
</organism>
<sequence>MEQIILGAAAAFNFVIGGPGLMQNDASRDGRVVSLLVVCFGVVYAVAASDPARFLPMLWAGVLGKLGVIALMAPALRRGELPRAVGWVLAGDGLFTAAFLVMLLRG</sequence>
<name>A0ABV6PG90_9SPHN</name>
<keyword evidence="1" id="KW-0812">Transmembrane</keyword>
<evidence type="ECO:0000256" key="1">
    <source>
        <dbReference type="SAM" id="Phobius"/>
    </source>
</evidence>
<keyword evidence="1" id="KW-0472">Membrane</keyword>
<gene>
    <name evidence="2" type="ORF">ACFFF7_05515</name>
</gene>
<reference evidence="2 3" key="1">
    <citation type="submission" date="2024-09" db="EMBL/GenBank/DDBJ databases">
        <authorList>
            <person name="Sun Q."/>
            <person name="Mori K."/>
        </authorList>
    </citation>
    <scope>NUCLEOTIDE SEQUENCE [LARGE SCALE GENOMIC DNA]</scope>
    <source>
        <strain evidence="2 3">NCAIM B.02537</strain>
    </source>
</reference>
<feature type="transmembrane region" description="Helical" evidence="1">
    <location>
        <begin position="85"/>
        <end position="104"/>
    </location>
</feature>
<comment type="caution">
    <text evidence="2">The sequence shown here is derived from an EMBL/GenBank/DDBJ whole genome shotgun (WGS) entry which is preliminary data.</text>
</comment>
<evidence type="ECO:0000313" key="2">
    <source>
        <dbReference type="EMBL" id="MFC0588866.1"/>
    </source>
</evidence>
<keyword evidence="3" id="KW-1185">Reference proteome</keyword>
<accession>A0ABV6PG90</accession>
<feature type="transmembrane region" description="Helical" evidence="1">
    <location>
        <begin position="54"/>
        <end position="73"/>
    </location>
</feature>
<proteinExistence type="predicted"/>
<protein>
    <submittedName>
        <fullName evidence="2">Uncharacterized protein</fullName>
    </submittedName>
</protein>
<feature type="transmembrane region" description="Helical" evidence="1">
    <location>
        <begin position="32"/>
        <end position="48"/>
    </location>
</feature>
<dbReference type="EMBL" id="JBHLTL010000001">
    <property type="protein sequence ID" value="MFC0588866.1"/>
    <property type="molecule type" value="Genomic_DNA"/>
</dbReference>
<dbReference type="Proteomes" id="UP001589943">
    <property type="component" value="Unassembled WGS sequence"/>
</dbReference>
<evidence type="ECO:0000313" key="3">
    <source>
        <dbReference type="Proteomes" id="UP001589943"/>
    </source>
</evidence>
<dbReference type="RefSeq" id="WP_379480354.1">
    <property type="nucleotide sequence ID" value="NZ_JBHLTL010000001.1"/>
</dbReference>
<keyword evidence="1" id="KW-1133">Transmembrane helix</keyword>